<reference evidence="2" key="1">
    <citation type="submission" date="2020-03" db="EMBL/GenBank/DDBJ databases">
        <title>The deep terrestrial virosphere.</title>
        <authorList>
            <person name="Holmfeldt K."/>
            <person name="Nilsson E."/>
            <person name="Simone D."/>
            <person name="Lopez-Fernandez M."/>
            <person name="Wu X."/>
            <person name="de Brujin I."/>
            <person name="Lundin D."/>
            <person name="Andersson A."/>
            <person name="Bertilsson S."/>
            <person name="Dopson M."/>
        </authorList>
    </citation>
    <scope>NUCLEOTIDE SEQUENCE</scope>
    <source>
        <strain evidence="2">MM415B01994</strain>
    </source>
</reference>
<feature type="compositionally biased region" description="Polar residues" evidence="1">
    <location>
        <begin position="240"/>
        <end position="250"/>
    </location>
</feature>
<sequence>MEDTQLQVRSGSPPVKTEGVMAGAITIREMKQQINHIQELMKEVMIENQHYGKIPGCGDKPALLKAGAEKLTFSFQISPKFNETITDLGGDHKEYSYVASLSSRTGIFLGDGIGSCSTKESKYRYRNAPDEATDIPVPGRYWSLRKENPEEAQKLLGGKNFGTVKVENQWFISKKSGGKSEHDNPADYYNTCRKMGKKRALVDAILTVTAASDIFAQDIDDSPELFEKPQPTPSPKKEAQPTQPKRQSNGAIVMEKLNEWLDSGDVPDNLRETAIKELLVKTIGKDTLKGISNDEKAKLTDKLTMNELLDIAQDHMAIPGDKDVPKNQTDLLGDGPDDVPFED</sequence>
<evidence type="ECO:0000313" key="2">
    <source>
        <dbReference type="EMBL" id="QJA55762.1"/>
    </source>
</evidence>
<name>A0A6M3IH04_9ZZZZ</name>
<feature type="region of interest" description="Disordered" evidence="1">
    <location>
        <begin position="223"/>
        <end position="250"/>
    </location>
</feature>
<proteinExistence type="predicted"/>
<dbReference type="EMBL" id="MT141178">
    <property type="protein sequence ID" value="QJA55762.1"/>
    <property type="molecule type" value="Genomic_DNA"/>
</dbReference>
<accession>A0A6M3IH04</accession>
<protein>
    <submittedName>
        <fullName evidence="2">Uncharacterized protein</fullName>
    </submittedName>
</protein>
<organism evidence="2">
    <name type="scientific">viral metagenome</name>
    <dbReference type="NCBI Taxonomy" id="1070528"/>
    <lineage>
        <taxon>unclassified sequences</taxon>
        <taxon>metagenomes</taxon>
        <taxon>organismal metagenomes</taxon>
    </lineage>
</organism>
<gene>
    <name evidence="2" type="ORF">MM415B01994_0011</name>
</gene>
<dbReference type="AlphaFoldDB" id="A0A6M3IH04"/>
<feature type="region of interest" description="Disordered" evidence="1">
    <location>
        <begin position="318"/>
        <end position="343"/>
    </location>
</feature>
<evidence type="ECO:0000256" key="1">
    <source>
        <dbReference type="SAM" id="MobiDB-lite"/>
    </source>
</evidence>